<comment type="caution">
    <text evidence="1">The sequence shown here is derived from an EMBL/GenBank/DDBJ whole genome shotgun (WGS) entry which is preliminary data.</text>
</comment>
<dbReference type="Proteomes" id="UP000735302">
    <property type="component" value="Unassembled WGS sequence"/>
</dbReference>
<protein>
    <submittedName>
        <fullName evidence="1">Uncharacterized protein</fullName>
    </submittedName>
</protein>
<accession>A0AAV3ZVL0</accession>
<proteinExistence type="predicted"/>
<reference evidence="1 2" key="1">
    <citation type="journal article" date="2021" name="Elife">
        <title>Chloroplast acquisition without the gene transfer in kleptoplastic sea slugs, Plakobranchus ocellatus.</title>
        <authorList>
            <person name="Maeda T."/>
            <person name="Takahashi S."/>
            <person name="Yoshida T."/>
            <person name="Shimamura S."/>
            <person name="Takaki Y."/>
            <person name="Nagai Y."/>
            <person name="Toyoda A."/>
            <person name="Suzuki Y."/>
            <person name="Arimoto A."/>
            <person name="Ishii H."/>
            <person name="Satoh N."/>
            <person name="Nishiyama T."/>
            <person name="Hasebe M."/>
            <person name="Maruyama T."/>
            <person name="Minagawa J."/>
            <person name="Obokata J."/>
            <person name="Shigenobu S."/>
        </authorList>
    </citation>
    <scope>NUCLEOTIDE SEQUENCE [LARGE SCALE GENOMIC DNA]</scope>
</reference>
<dbReference type="AlphaFoldDB" id="A0AAV3ZVL0"/>
<organism evidence="1 2">
    <name type="scientific">Plakobranchus ocellatus</name>
    <dbReference type="NCBI Taxonomy" id="259542"/>
    <lineage>
        <taxon>Eukaryota</taxon>
        <taxon>Metazoa</taxon>
        <taxon>Spiralia</taxon>
        <taxon>Lophotrochozoa</taxon>
        <taxon>Mollusca</taxon>
        <taxon>Gastropoda</taxon>
        <taxon>Heterobranchia</taxon>
        <taxon>Euthyneura</taxon>
        <taxon>Panpulmonata</taxon>
        <taxon>Sacoglossa</taxon>
        <taxon>Placobranchoidea</taxon>
        <taxon>Plakobranchidae</taxon>
        <taxon>Plakobranchus</taxon>
    </lineage>
</organism>
<evidence type="ECO:0000313" key="2">
    <source>
        <dbReference type="Proteomes" id="UP000735302"/>
    </source>
</evidence>
<gene>
    <name evidence="1" type="ORF">PoB_002517000</name>
</gene>
<evidence type="ECO:0000313" key="1">
    <source>
        <dbReference type="EMBL" id="GFN98664.1"/>
    </source>
</evidence>
<dbReference type="EMBL" id="BLXT01002861">
    <property type="protein sequence ID" value="GFN98664.1"/>
    <property type="molecule type" value="Genomic_DNA"/>
</dbReference>
<keyword evidence="2" id="KW-1185">Reference proteome</keyword>
<sequence>MFSKEAVLLPLRAVFLAPTSLCIAGFFCLKVIYWSRPTVPLHCRHQQRSSCRLTQGLRYGRRAPTIIDMSRSSESLSPSTFLTLTSQIASEMYNTFTSLHKAAPAFAAKSLLAPSRGAFTITLGDEICAVSSDMTKSLALKTGLLIIGARLHLSRALTTGVSLLGFTPPHGVHHRSSTSLRKSTWLIT</sequence>
<name>A0AAV3ZVL0_9GAST</name>